<dbReference type="InterPro" id="IPR009948">
    <property type="entry name" value="Syd"/>
</dbReference>
<dbReference type="InterPro" id="IPR038228">
    <property type="entry name" value="Syd_sf"/>
</dbReference>
<dbReference type="Pfam" id="PF07348">
    <property type="entry name" value="Syd"/>
    <property type="match status" value="1"/>
</dbReference>
<evidence type="ECO:0000256" key="1">
    <source>
        <dbReference type="ARBA" id="ARBA00022475"/>
    </source>
</evidence>
<sequence>MSSLPALDNFFEIYHQSYIEKLAEPPRYYPQGEDSECILSEDKADVLKRPEVAVRWQAVERQSPAGFNNIEHALELGLHHSINAFYGAYYAAPLMFDSAWGQGELLQVWNHQDFEYLQQNLIGHLMMKQKLKQSPTWFIGVLNEGDQMLVVDNNDGSVWLEIPGQVPHQQLAESLNEFIDALSPRVCPPVKHVEESLPELEHPGIWQRIKTMWANLRGKS</sequence>
<comment type="subcellular location">
    <subcellularLocation>
        <location evidence="4">Cell inner membrane</location>
        <topology evidence="4">Peripheral membrane protein</topology>
        <orientation evidence="4">Cytoplasmic side</orientation>
    </subcellularLocation>
    <text evidence="4">Loosely associated with the cytoplasmic side of the inner membrane, probably via SecY.</text>
</comment>
<accession>A0ABQ4NT12</accession>
<dbReference type="EMBL" id="BPFB01000068">
    <property type="protein sequence ID" value="GIU02579.1"/>
    <property type="molecule type" value="Genomic_DNA"/>
</dbReference>
<evidence type="ECO:0000256" key="4">
    <source>
        <dbReference type="HAMAP-Rule" id="MF_01104"/>
    </source>
</evidence>
<dbReference type="RefSeq" id="WP_119977804.1">
    <property type="nucleotide sequence ID" value="NZ_BPFB01000068.1"/>
</dbReference>
<keyword evidence="1 4" id="KW-1003">Cell membrane</keyword>
<organism evidence="5 6">
    <name type="scientific">Shewanella algidipiscicola</name>
    <dbReference type="NCBI Taxonomy" id="614070"/>
    <lineage>
        <taxon>Bacteria</taxon>
        <taxon>Pseudomonadati</taxon>
        <taxon>Pseudomonadota</taxon>
        <taxon>Gammaproteobacteria</taxon>
        <taxon>Alteromonadales</taxon>
        <taxon>Shewanellaceae</taxon>
        <taxon>Shewanella</taxon>
    </lineage>
</organism>
<comment type="caution">
    <text evidence="5">The sequence shown here is derived from an EMBL/GenBank/DDBJ whole genome shotgun (WGS) entry which is preliminary data.</text>
</comment>
<comment type="similarity">
    <text evidence="4">Belongs to the Syd family.</text>
</comment>
<evidence type="ECO:0000256" key="3">
    <source>
        <dbReference type="ARBA" id="ARBA00023136"/>
    </source>
</evidence>
<dbReference type="Proteomes" id="UP000761574">
    <property type="component" value="Unassembled WGS sequence"/>
</dbReference>
<name>A0ABQ4NT12_9GAMM</name>
<keyword evidence="6" id="KW-1185">Reference proteome</keyword>
<proteinExistence type="inferred from homology"/>
<gene>
    <name evidence="4 5" type="primary">syd</name>
    <name evidence="5" type="ORF">TUM4630_34500</name>
</gene>
<evidence type="ECO:0000313" key="5">
    <source>
        <dbReference type="EMBL" id="GIU02579.1"/>
    </source>
</evidence>
<reference evidence="5 6" key="1">
    <citation type="submission" date="2021-05" db="EMBL/GenBank/DDBJ databases">
        <title>Molecular characterization for Shewanella algae harboring chromosomal blaOXA-55-like strains isolated from clinical and environment sample.</title>
        <authorList>
            <person name="Ohama Y."/>
            <person name="Aoki K."/>
            <person name="Harada S."/>
            <person name="Moriya K."/>
            <person name="Ishii Y."/>
            <person name="Tateda K."/>
        </authorList>
    </citation>
    <scope>NUCLEOTIDE SEQUENCE [LARGE SCALE GENOMIC DNA]</scope>
    <source>
        <strain evidence="5 6">LMG 23746</strain>
    </source>
</reference>
<evidence type="ECO:0000256" key="2">
    <source>
        <dbReference type="ARBA" id="ARBA00022519"/>
    </source>
</evidence>
<dbReference type="CDD" id="cd16323">
    <property type="entry name" value="Syd"/>
    <property type="match status" value="1"/>
</dbReference>
<dbReference type="NCBIfam" id="NF003439">
    <property type="entry name" value="PRK04968.1"/>
    <property type="match status" value="1"/>
</dbReference>
<dbReference type="HAMAP" id="MF_01104">
    <property type="entry name" value="Syd"/>
    <property type="match status" value="1"/>
</dbReference>
<comment type="function">
    <text evidence="4">Interacts with the SecY protein in vivo. May bind preferentially to an uncomplexed state of SecY, thus functioning either as a chelating agent for excess SecY in the cell or as a regulatory factor that negatively controls the translocase function.</text>
</comment>
<protein>
    <recommendedName>
        <fullName evidence="4">Protein Syd</fullName>
    </recommendedName>
</protein>
<keyword evidence="3 4" id="KW-0472">Membrane</keyword>
<evidence type="ECO:0000313" key="6">
    <source>
        <dbReference type="Proteomes" id="UP000761574"/>
    </source>
</evidence>
<keyword evidence="2 4" id="KW-0997">Cell inner membrane</keyword>
<dbReference type="Gene3D" id="3.40.1580.20">
    <property type="entry name" value="Syd protein"/>
    <property type="match status" value="1"/>
</dbReference>